<evidence type="ECO:0000313" key="2">
    <source>
        <dbReference type="EMBL" id="KAG2581492.1"/>
    </source>
</evidence>
<accession>A0A8T0R6Y0</accession>
<organism evidence="2 3">
    <name type="scientific">Panicum virgatum</name>
    <name type="common">Blackwell switchgrass</name>
    <dbReference type="NCBI Taxonomy" id="38727"/>
    <lineage>
        <taxon>Eukaryota</taxon>
        <taxon>Viridiplantae</taxon>
        <taxon>Streptophyta</taxon>
        <taxon>Embryophyta</taxon>
        <taxon>Tracheophyta</taxon>
        <taxon>Spermatophyta</taxon>
        <taxon>Magnoliopsida</taxon>
        <taxon>Liliopsida</taxon>
        <taxon>Poales</taxon>
        <taxon>Poaceae</taxon>
        <taxon>PACMAD clade</taxon>
        <taxon>Panicoideae</taxon>
        <taxon>Panicodae</taxon>
        <taxon>Paniceae</taxon>
        <taxon>Panicinae</taxon>
        <taxon>Panicum</taxon>
        <taxon>Panicum sect. Hiantes</taxon>
    </lineage>
</organism>
<proteinExistence type="predicted"/>
<feature type="region of interest" description="Disordered" evidence="1">
    <location>
        <begin position="90"/>
        <end position="109"/>
    </location>
</feature>
<protein>
    <submittedName>
        <fullName evidence="2">Uncharacterized protein</fullName>
    </submittedName>
</protein>
<dbReference type="AlphaFoldDB" id="A0A8T0R6Y0"/>
<dbReference type="Proteomes" id="UP000823388">
    <property type="component" value="Chromosome 6K"/>
</dbReference>
<keyword evidence="3" id="KW-1185">Reference proteome</keyword>
<dbReference type="EMBL" id="CM029047">
    <property type="protein sequence ID" value="KAG2581492.1"/>
    <property type="molecule type" value="Genomic_DNA"/>
</dbReference>
<feature type="compositionally biased region" description="Basic and acidic residues" evidence="1">
    <location>
        <begin position="125"/>
        <end position="140"/>
    </location>
</feature>
<evidence type="ECO:0000313" key="3">
    <source>
        <dbReference type="Proteomes" id="UP000823388"/>
    </source>
</evidence>
<sequence>MLVVRTAKEELNAMTARAPPLYPQAVCHGPAPPLLAAQQVDAGREAHGAASHATLRAGRQCRMTYPSTEMRGRGDAVLPAMLLQIRSLTPYTKQPTHRSPTLAHQKRNRTLFAKFDARRRHGKVQLREPSRRPHRPEQGRRASPGSCT</sequence>
<feature type="compositionally biased region" description="Polar residues" evidence="1">
    <location>
        <begin position="90"/>
        <end position="99"/>
    </location>
</feature>
<evidence type="ECO:0000256" key="1">
    <source>
        <dbReference type="SAM" id="MobiDB-lite"/>
    </source>
</evidence>
<name>A0A8T0R6Y0_PANVG</name>
<feature type="region of interest" description="Disordered" evidence="1">
    <location>
        <begin position="115"/>
        <end position="148"/>
    </location>
</feature>
<gene>
    <name evidence="2" type="ORF">PVAP13_6KG037635</name>
</gene>
<reference evidence="2" key="1">
    <citation type="submission" date="2020-05" db="EMBL/GenBank/DDBJ databases">
        <title>WGS assembly of Panicum virgatum.</title>
        <authorList>
            <person name="Lovell J.T."/>
            <person name="Jenkins J."/>
            <person name="Shu S."/>
            <person name="Juenger T.E."/>
            <person name="Schmutz J."/>
        </authorList>
    </citation>
    <scope>NUCLEOTIDE SEQUENCE</scope>
    <source>
        <strain evidence="2">AP13</strain>
    </source>
</reference>
<comment type="caution">
    <text evidence="2">The sequence shown here is derived from an EMBL/GenBank/DDBJ whole genome shotgun (WGS) entry which is preliminary data.</text>
</comment>